<organism evidence="2 3">
    <name type="scientific">Stylonychia lemnae</name>
    <name type="common">Ciliate</name>
    <dbReference type="NCBI Taxonomy" id="5949"/>
    <lineage>
        <taxon>Eukaryota</taxon>
        <taxon>Sar</taxon>
        <taxon>Alveolata</taxon>
        <taxon>Ciliophora</taxon>
        <taxon>Intramacronucleata</taxon>
        <taxon>Spirotrichea</taxon>
        <taxon>Stichotrichia</taxon>
        <taxon>Sporadotrichida</taxon>
        <taxon>Oxytrichidae</taxon>
        <taxon>Stylonychinae</taxon>
        <taxon>Stylonychia</taxon>
    </lineage>
</organism>
<evidence type="ECO:0000313" key="3">
    <source>
        <dbReference type="Proteomes" id="UP000039865"/>
    </source>
</evidence>
<evidence type="ECO:0000256" key="1">
    <source>
        <dbReference type="SAM" id="SignalP"/>
    </source>
</evidence>
<accession>A0A078AQ97</accession>
<sequence>MDYHQHGKRIQQLLMSLFILKLIEVTKAIPALNKSTIAAGDINGFQQIKNLSRIIARDPEAITIQLDNYFKGQNLTYDFELLDQSTNKYIDTDQEIFQFQQPIIALNTTYFGTNSEQHSMPQSSCLFTDKEYNSYLVFVDFQMKLNIYNVSSYYFENVKQRVKQLNSVDLYNAKYEISNERQCNNLIDLKDYSNVNLTYQYSTVDYQQMKNGRIDIYQQFQNISYLVFLENVTNSEIYVYSYTDQDGFQKLFFMGWFHMIVDQDGNSRYFKQLKIKDTAKANFYDNLLFGCDFEIGLLVWNITCMSNEAKCLVSSFTYLEGNRFNKLAQFDNINLQEKVIFVQAMTPLEIYEISLPTMLGPFISKIYHLGQDLNKFIAMNVMDANNDFLIIQLIEIQTFKPLLRLYKRGTNQFSQIHSEIRYSQFLDMGVYLKFINSFENFFILKTSNFFSIYAIYNSSLVINAHDSNLLQQNNYYDKEFILRVNATNYTGSQLTTFVDLLFINNLKNKTMAIYKGSKYMGDSEPILLIYSCGSRTQFYNIDPFFGGPNNNLLIQGDNFSGGFFDIQNRQSNLNYTQINFKLKNCTMNQYIKLQDSELLILDTSNEAKKSGNFTKYVFNVDYKQILEGIIDQKNQKFMVFSRSLDDQNKYDMIVQIFDLFNVLMWESSIDLNEIFPGVMNDFEFRSFDPIQFSTTHQILGIISDPVLSTPGISKVSIAFFKTNYKNDAQFLKYLNMIKFELPWNDKVKTSILQVKFSDNIVWVLQSDLKLKLYQIYQQGQLKMDNKLALFKFKGVIDLFNQTNAADKELINFKIISNYLVCFYNPSFIYIYNFNEGLQRLYLNTILPKFQDSFKDYNYVFVINNITKKVVFENLDTYIYVLYEKHFQNQFYGFTLFVYRIDYRRYSSLLFRFDLPSDIDEIDLNILQKMECQYNFKFCQRLKQQLNQLMQKCSQIYVDMKEISRWIIKFIHQMVLKQNSKLSISNQMYAKYQFYTYFHGFDIQFKAQCGNDNPDPKTSTQQFDTIIQKLDSNQEDLIQVKILNTESKREWKKDHWVTIEDTIKFDPVTHYDYGVIIYNLKSNRITNKIPISNYVLTNSFKINHIVVQRNNNIKLIVSQQGIISILFQSENFTDLVPEIRAEYFNTNVKVQLKQGVTVGPLGKYQGYGCVYTYRKWDL</sequence>
<feature type="signal peptide" evidence="1">
    <location>
        <begin position="1"/>
        <end position="28"/>
    </location>
</feature>
<protein>
    <recommendedName>
        <fullName evidence="4">Transmembrane protein</fullName>
    </recommendedName>
</protein>
<keyword evidence="3" id="KW-1185">Reference proteome</keyword>
<dbReference type="AlphaFoldDB" id="A0A078AQ97"/>
<name>A0A078AQ97_STYLE</name>
<dbReference type="InParanoid" id="A0A078AQ97"/>
<evidence type="ECO:0008006" key="4">
    <source>
        <dbReference type="Google" id="ProtNLM"/>
    </source>
</evidence>
<gene>
    <name evidence="2" type="primary">Contig6689.g7157</name>
    <name evidence="2" type="ORF">STYLEM_13640</name>
</gene>
<feature type="chain" id="PRO_5001729638" description="Transmembrane protein" evidence="1">
    <location>
        <begin position="29"/>
        <end position="1177"/>
    </location>
</feature>
<dbReference type="EMBL" id="CCKQ01012942">
    <property type="protein sequence ID" value="CDW84575.1"/>
    <property type="molecule type" value="Genomic_DNA"/>
</dbReference>
<evidence type="ECO:0000313" key="2">
    <source>
        <dbReference type="EMBL" id="CDW84575.1"/>
    </source>
</evidence>
<keyword evidence="1" id="KW-0732">Signal</keyword>
<proteinExistence type="predicted"/>
<dbReference type="Proteomes" id="UP000039865">
    <property type="component" value="Unassembled WGS sequence"/>
</dbReference>
<reference evidence="2 3" key="1">
    <citation type="submission" date="2014-06" db="EMBL/GenBank/DDBJ databases">
        <authorList>
            <person name="Swart Estienne"/>
        </authorList>
    </citation>
    <scope>NUCLEOTIDE SEQUENCE [LARGE SCALE GENOMIC DNA]</scope>
    <source>
        <strain evidence="2 3">130c</strain>
    </source>
</reference>